<feature type="domain" description="GATA-type" evidence="8">
    <location>
        <begin position="342"/>
        <end position="401"/>
    </location>
</feature>
<feature type="compositionally biased region" description="Basic and acidic residues" evidence="7">
    <location>
        <begin position="418"/>
        <end position="432"/>
    </location>
</feature>
<dbReference type="EMBL" id="BAABUJ010000012">
    <property type="protein sequence ID" value="GAA5799218.1"/>
    <property type="molecule type" value="Genomic_DNA"/>
</dbReference>
<dbReference type="InterPro" id="IPR013088">
    <property type="entry name" value="Znf_NHR/GATA"/>
</dbReference>
<dbReference type="InterPro" id="IPR000679">
    <property type="entry name" value="Znf_GATA"/>
</dbReference>
<dbReference type="Proteomes" id="UP001476247">
    <property type="component" value="Unassembled WGS sequence"/>
</dbReference>
<evidence type="ECO:0000256" key="1">
    <source>
        <dbReference type="ARBA" id="ARBA00022723"/>
    </source>
</evidence>
<dbReference type="SUPFAM" id="SSF57716">
    <property type="entry name" value="Glucocorticoid receptor-like (DNA-binding domain)"/>
    <property type="match status" value="1"/>
</dbReference>
<feature type="region of interest" description="Disordered" evidence="7">
    <location>
        <begin position="490"/>
        <end position="511"/>
    </location>
</feature>
<feature type="compositionally biased region" description="Pro residues" evidence="7">
    <location>
        <begin position="496"/>
        <end position="507"/>
    </location>
</feature>
<evidence type="ECO:0000256" key="2">
    <source>
        <dbReference type="ARBA" id="ARBA00022771"/>
    </source>
</evidence>
<reference evidence="9 10" key="1">
    <citation type="submission" date="2024-04" db="EMBL/GenBank/DDBJ databases">
        <title>genome sequences of Mucor flavus KT1a and Helicostylum pulchrum KT1b strains isolation_sourced from the surface of a dry-aged beef.</title>
        <authorList>
            <person name="Toyotome T."/>
            <person name="Hosono M."/>
            <person name="Torimaru M."/>
            <person name="Fukuda K."/>
            <person name="Mikami N."/>
        </authorList>
    </citation>
    <scope>NUCLEOTIDE SEQUENCE [LARGE SCALE GENOMIC DNA]</scope>
    <source>
        <strain evidence="9 10">KT1b</strain>
    </source>
</reference>
<dbReference type="PANTHER" id="PTHR47172:SF24">
    <property type="entry name" value="GATA ZINC FINGER DOMAIN-CONTAINING PROTEIN 14-RELATED"/>
    <property type="match status" value="1"/>
</dbReference>
<keyword evidence="1" id="KW-0479">Metal-binding</keyword>
<dbReference type="Gene3D" id="3.30.50.10">
    <property type="entry name" value="Erythroid Transcription Factor GATA-1, subunit A"/>
    <property type="match status" value="1"/>
</dbReference>
<organism evidence="9 10">
    <name type="scientific">Helicostylum pulchrum</name>
    <dbReference type="NCBI Taxonomy" id="562976"/>
    <lineage>
        <taxon>Eukaryota</taxon>
        <taxon>Fungi</taxon>
        <taxon>Fungi incertae sedis</taxon>
        <taxon>Mucoromycota</taxon>
        <taxon>Mucoromycotina</taxon>
        <taxon>Mucoromycetes</taxon>
        <taxon>Mucorales</taxon>
        <taxon>Mucorineae</taxon>
        <taxon>Mucoraceae</taxon>
        <taxon>Helicostylum</taxon>
    </lineage>
</organism>
<evidence type="ECO:0000313" key="10">
    <source>
        <dbReference type="Proteomes" id="UP001476247"/>
    </source>
</evidence>
<keyword evidence="2 6" id="KW-0863">Zinc-finger</keyword>
<keyword evidence="3" id="KW-0862">Zinc</keyword>
<evidence type="ECO:0000256" key="6">
    <source>
        <dbReference type="PROSITE-ProRule" id="PRU00094"/>
    </source>
</evidence>
<evidence type="ECO:0000256" key="5">
    <source>
        <dbReference type="ARBA" id="ARBA00023163"/>
    </source>
</evidence>
<gene>
    <name evidence="9" type="ORF">HPULCUR_004628</name>
</gene>
<dbReference type="SMART" id="SM00401">
    <property type="entry name" value="ZnF_GATA"/>
    <property type="match status" value="1"/>
</dbReference>
<keyword evidence="10" id="KW-1185">Reference proteome</keyword>
<dbReference type="PROSITE" id="PS50114">
    <property type="entry name" value="GATA_ZN_FINGER_2"/>
    <property type="match status" value="1"/>
</dbReference>
<proteinExistence type="predicted"/>
<dbReference type="CDD" id="cd00202">
    <property type="entry name" value="ZnF_GATA"/>
    <property type="match status" value="1"/>
</dbReference>
<keyword evidence="4" id="KW-0805">Transcription regulation</keyword>
<evidence type="ECO:0000313" key="9">
    <source>
        <dbReference type="EMBL" id="GAA5799218.1"/>
    </source>
</evidence>
<sequence length="672" mass="75934">MSSSALIAAKKRLETSLKKFEIPTVEECNQQDTCDSGVLLLSLLQSRLHWTSSVFTKYRADATQQPKRANNSRKKWPNMKYLGTGTLELGPHLFSNTSFYEACRTIPWTTIAKQLSIKIPEQDTVMDNTNEQEPSQLLQFVDIVFELNELPNERFIFPKDALISLSVEDGPIVLHASFVIPIDSTDGFFEKPKDQIAKWGKSCHLPYIQNFITTQDPKLEDTKVYQPVNIRISHLNQTTIDALEDNVNKPDQVKESLSLKMKSFPKKRFVKYDLSQDPINRAEVQDLLKRALTVPDITTGPIMAEKKRNEILNAIRLGKRPRDEKFEAELPKNKYTNTVAKEDGLLKCAYCSTKHTCMWRPGPAGHGTLCNSCGIQWKRGEILKDAPVISPEEEKRLIKERKERERILELLELERETKRVQKKGDRETEIPSKKAVLPVSKHRKSVSHIPNESPSEVPVDDKKKSTTKTKIVDKMNIVEPVHIQPIEPAPVVRQSPLPPPPPPPPPQQQQLHVKPILPVQPQAQAQPPPQPQQTPQQQSNSFFLYSQGGIPLPTLSIDFGGTTIFSHPNCAVTLLDGHFHVRLCTEAGEQSLINLEKSDLTDAQFTISQEGEANNRREILIMTIPALKKSIQIFSQTLAPAITIRFLEKLDPSGGAVVKRILQRWLVTVPQL</sequence>
<feature type="region of interest" description="Disordered" evidence="7">
    <location>
        <begin position="418"/>
        <end position="476"/>
    </location>
</feature>
<evidence type="ECO:0000256" key="7">
    <source>
        <dbReference type="SAM" id="MobiDB-lite"/>
    </source>
</evidence>
<evidence type="ECO:0000259" key="8">
    <source>
        <dbReference type="PROSITE" id="PS50114"/>
    </source>
</evidence>
<name>A0ABP9XXN6_9FUNG</name>
<evidence type="ECO:0000256" key="3">
    <source>
        <dbReference type="ARBA" id="ARBA00022833"/>
    </source>
</evidence>
<accession>A0ABP9XXN6</accession>
<protein>
    <recommendedName>
        <fullName evidence="8">GATA-type domain-containing protein</fullName>
    </recommendedName>
</protein>
<dbReference type="Pfam" id="PF00320">
    <property type="entry name" value="GATA"/>
    <property type="match status" value="1"/>
</dbReference>
<keyword evidence="5" id="KW-0804">Transcription</keyword>
<evidence type="ECO:0000256" key="4">
    <source>
        <dbReference type="ARBA" id="ARBA00023015"/>
    </source>
</evidence>
<dbReference type="PANTHER" id="PTHR47172">
    <property type="entry name" value="OS01G0976800 PROTEIN"/>
    <property type="match status" value="1"/>
</dbReference>
<comment type="caution">
    <text evidence="9">The sequence shown here is derived from an EMBL/GenBank/DDBJ whole genome shotgun (WGS) entry which is preliminary data.</text>
</comment>